<evidence type="ECO:0008006" key="4">
    <source>
        <dbReference type="Google" id="ProtNLM"/>
    </source>
</evidence>
<keyword evidence="1" id="KW-1133">Transmembrane helix</keyword>
<feature type="transmembrane region" description="Helical" evidence="1">
    <location>
        <begin position="109"/>
        <end position="130"/>
    </location>
</feature>
<evidence type="ECO:0000313" key="3">
    <source>
        <dbReference type="Proteomes" id="UP001519325"/>
    </source>
</evidence>
<feature type="transmembrane region" description="Helical" evidence="1">
    <location>
        <begin position="12"/>
        <end position="36"/>
    </location>
</feature>
<keyword evidence="3" id="KW-1185">Reference proteome</keyword>
<keyword evidence="1" id="KW-0812">Transmembrane</keyword>
<proteinExistence type="predicted"/>
<evidence type="ECO:0000256" key="1">
    <source>
        <dbReference type="SAM" id="Phobius"/>
    </source>
</evidence>
<comment type="caution">
    <text evidence="2">The sequence shown here is derived from an EMBL/GenBank/DDBJ whole genome shotgun (WGS) entry which is preliminary data.</text>
</comment>
<sequence length="164" mass="16673">MTAMTSTPHRTIAWAGPVHTVGAGLLGAIGLAHLLVVHAFNGPDPAGEEVVNELSRNTAAPLFEGGRQVTVFGLNTGYSVGMGLCAMLFGALAVAAARRAPQLLERWSLFNLVCTAAAAGTCWIACLYFPEPPIVASALATACFAAVLVAGPSAKDGARAANGQ</sequence>
<gene>
    <name evidence="2" type="ORF">BJ987_000045</name>
</gene>
<dbReference type="NCBIfam" id="NF047765">
    <property type="entry name" value="LIC_13387_fam"/>
    <property type="match status" value="1"/>
</dbReference>
<feature type="transmembrane region" description="Helical" evidence="1">
    <location>
        <begin position="77"/>
        <end position="97"/>
    </location>
</feature>
<dbReference type="Proteomes" id="UP001519325">
    <property type="component" value="Unassembled WGS sequence"/>
</dbReference>
<keyword evidence="1" id="KW-0472">Membrane</keyword>
<feature type="transmembrane region" description="Helical" evidence="1">
    <location>
        <begin position="136"/>
        <end position="154"/>
    </location>
</feature>
<name>A0ABS4Q621_9NOCA</name>
<dbReference type="RefSeq" id="WP_209883537.1">
    <property type="nucleotide sequence ID" value="NZ_JAGGMR010000001.1"/>
</dbReference>
<accession>A0ABS4Q621</accession>
<reference evidence="2 3" key="1">
    <citation type="submission" date="2021-03" db="EMBL/GenBank/DDBJ databases">
        <title>Sequencing the genomes of 1000 actinobacteria strains.</title>
        <authorList>
            <person name="Klenk H.-P."/>
        </authorList>
    </citation>
    <scope>NUCLEOTIDE SEQUENCE [LARGE SCALE GENOMIC DNA]</scope>
    <source>
        <strain evidence="2 3">DSM 45516</strain>
    </source>
</reference>
<evidence type="ECO:0000313" key="2">
    <source>
        <dbReference type="EMBL" id="MBP2187144.1"/>
    </source>
</evidence>
<organism evidence="2 3">
    <name type="scientific">Nocardia goodfellowii</name>
    <dbReference type="NCBI Taxonomy" id="882446"/>
    <lineage>
        <taxon>Bacteria</taxon>
        <taxon>Bacillati</taxon>
        <taxon>Actinomycetota</taxon>
        <taxon>Actinomycetes</taxon>
        <taxon>Mycobacteriales</taxon>
        <taxon>Nocardiaceae</taxon>
        <taxon>Nocardia</taxon>
    </lineage>
</organism>
<protein>
    <recommendedName>
        <fullName evidence="4">Integral membrane protein</fullName>
    </recommendedName>
</protein>
<dbReference type="InterPro" id="IPR058068">
    <property type="entry name" value="LIC_13387-like"/>
</dbReference>
<dbReference type="EMBL" id="JAGGMR010000001">
    <property type="protein sequence ID" value="MBP2187144.1"/>
    <property type="molecule type" value="Genomic_DNA"/>
</dbReference>